<organism evidence="2">
    <name type="scientific">Anguilla anguilla</name>
    <name type="common">European freshwater eel</name>
    <name type="synonym">Muraena anguilla</name>
    <dbReference type="NCBI Taxonomy" id="7936"/>
    <lineage>
        <taxon>Eukaryota</taxon>
        <taxon>Metazoa</taxon>
        <taxon>Chordata</taxon>
        <taxon>Craniata</taxon>
        <taxon>Vertebrata</taxon>
        <taxon>Euteleostomi</taxon>
        <taxon>Actinopterygii</taxon>
        <taxon>Neopterygii</taxon>
        <taxon>Teleostei</taxon>
        <taxon>Anguilliformes</taxon>
        <taxon>Anguillidae</taxon>
        <taxon>Anguilla</taxon>
    </lineage>
</organism>
<reference evidence="2" key="1">
    <citation type="submission" date="2014-11" db="EMBL/GenBank/DDBJ databases">
        <authorList>
            <person name="Amaro Gonzalez C."/>
        </authorList>
    </citation>
    <scope>NUCLEOTIDE SEQUENCE</scope>
</reference>
<evidence type="ECO:0000313" key="2">
    <source>
        <dbReference type="EMBL" id="JAH90684.1"/>
    </source>
</evidence>
<dbReference type="EMBL" id="GBXM01017893">
    <property type="protein sequence ID" value="JAH90684.1"/>
    <property type="molecule type" value="Transcribed_RNA"/>
</dbReference>
<name>A0A0E9WJU3_ANGAN</name>
<protein>
    <submittedName>
        <fullName evidence="2">Uncharacterized protein</fullName>
    </submittedName>
</protein>
<evidence type="ECO:0000256" key="1">
    <source>
        <dbReference type="SAM" id="MobiDB-lite"/>
    </source>
</evidence>
<dbReference type="AlphaFoldDB" id="A0A0E9WJU3"/>
<feature type="compositionally biased region" description="Acidic residues" evidence="1">
    <location>
        <begin position="53"/>
        <end position="63"/>
    </location>
</feature>
<proteinExistence type="predicted"/>
<accession>A0A0E9WJU3</accession>
<feature type="region of interest" description="Disordered" evidence="1">
    <location>
        <begin position="44"/>
        <end position="64"/>
    </location>
</feature>
<sequence>MTLKITSTKTCTDFAPYTMQYKLLTRNEIKNVVEAVYMVVDINNNNTTNNNNNDDDDDDDDDNNPFHICCIN</sequence>
<reference evidence="2" key="2">
    <citation type="journal article" date="2015" name="Fish Shellfish Immunol.">
        <title>Early steps in the European eel (Anguilla anguilla)-Vibrio vulnificus interaction in the gills: Role of the RtxA13 toxin.</title>
        <authorList>
            <person name="Callol A."/>
            <person name="Pajuelo D."/>
            <person name="Ebbesson L."/>
            <person name="Teles M."/>
            <person name="MacKenzie S."/>
            <person name="Amaro C."/>
        </authorList>
    </citation>
    <scope>NUCLEOTIDE SEQUENCE</scope>
</reference>